<dbReference type="AlphaFoldDB" id="A0A927C8W1"/>
<evidence type="ECO:0008006" key="3">
    <source>
        <dbReference type="Google" id="ProtNLM"/>
    </source>
</evidence>
<dbReference type="EMBL" id="JACXJA010000006">
    <property type="protein sequence ID" value="MBD2861641.1"/>
    <property type="molecule type" value="Genomic_DNA"/>
</dbReference>
<gene>
    <name evidence="1" type="ORF">IDH45_06495</name>
</gene>
<name>A0A927C8W1_9BACL</name>
<sequence length="74" mass="8785">MPLDNCKSCGKLYIRHQRTYCEACQLQHNEYYFTMRDYLKSNPRSTVLDVHEKTGIPISKVLEMHKEAYTPFGR</sequence>
<accession>A0A927C8W1</accession>
<organism evidence="1 2">
    <name type="scientific">Paenibacillus oceani</name>
    <dbReference type="NCBI Taxonomy" id="2772510"/>
    <lineage>
        <taxon>Bacteria</taxon>
        <taxon>Bacillati</taxon>
        <taxon>Bacillota</taxon>
        <taxon>Bacilli</taxon>
        <taxon>Bacillales</taxon>
        <taxon>Paenibacillaceae</taxon>
        <taxon>Paenibacillus</taxon>
    </lineage>
</organism>
<reference evidence="1" key="1">
    <citation type="submission" date="2020-09" db="EMBL/GenBank/DDBJ databases">
        <title>A novel bacterium of genus Paenibacillus, isolated from South China Sea.</title>
        <authorList>
            <person name="Huang H."/>
            <person name="Mo K."/>
            <person name="Hu Y."/>
        </authorList>
    </citation>
    <scope>NUCLEOTIDE SEQUENCE</scope>
    <source>
        <strain evidence="1">IB182363</strain>
    </source>
</reference>
<dbReference type="Proteomes" id="UP000639396">
    <property type="component" value="Unassembled WGS sequence"/>
</dbReference>
<protein>
    <recommendedName>
        <fullName evidence="3">Flagellar protein</fullName>
    </recommendedName>
</protein>
<dbReference type="RefSeq" id="WP_190925812.1">
    <property type="nucleotide sequence ID" value="NZ_JACXJA010000006.1"/>
</dbReference>
<keyword evidence="2" id="KW-1185">Reference proteome</keyword>
<evidence type="ECO:0000313" key="2">
    <source>
        <dbReference type="Proteomes" id="UP000639396"/>
    </source>
</evidence>
<proteinExistence type="predicted"/>
<evidence type="ECO:0000313" key="1">
    <source>
        <dbReference type="EMBL" id="MBD2861641.1"/>
    </source>
</evidence>
<comment type="caution">
    <text evidence="1">The sequence shown here is derived from an EMBL/GenBank/DDBJ whole genome shotgun (WGS) entry which is preliminary data.</text>
</comment>